<sequence length="261" mass="29109">MVLREERAAVIQDVCGSLLQDAEINLLEMLSLDGSLQLQGGMLTGVDTGALNQTNESQALSALEAWKCLETLADVTPATGANALIGLPQQLLDQKKDKKPLNCASSVDALLPFNYREEGEQKFLDLIDHEVLFLRPKDAVEIGVIPCKKAALVAPCWVQTRPAIKKAFEKIHRNDGYFSVVLELERFAATMEMRKEVDSYEQEIADRRQFFLKSKSEFTILQFAMAPAEKAQRNAELALIEVELQAKDAYLEKLRSLLLSP</sequence>
<gene>
    <name evidence="2" type="ORF">BBJ29_004546</name>
    <name evidence="1" type="ORF">BBP00_00002115</name>
</gene>
<evidence type="ECO:0000313" key="1">
    <source>
        <dbReference type="EMBL" id="RLN66576.1"/>
    </source>
</evidence>
<accession>A0A3F2RY78</accession>
<dbReference type="Proteomes" id="UP000277300">
    <property type="component" value="Unassembled WGS sequence"/>
</dbReference>
<comment type="caution">
    <text evidence="1">The sequence shown here is derived from an EMBL/GenBank/DDBJ whole genome shotgun (WGS) entry which is preliminary data.</text>
</comment>
<protein>
    <submittedName>
        <fullName evidence="1">Uncharacterized protein</fullName>
    </submittedName>
</protein>
<reference evidence="3 4" key="1">
    <citation type="submission" date="2018-07" db="EMBL/GenBank/DDBJ databases">
        <title>Genome sequencing of oomycete isolates from Chile give support for New Zealand origin for Phytophthora kernoviae and make available the first Nothophytophthora sp. genome.</title>
        <authorList>
            <person name="Studholme D.J."/>
            <person name="Sanfuentes E."/>
            <person name="Panda P."/>
            <person name="Hill R."/>
            <person name="Sambles C."/>
            <person name="Grant M."/>
            <person name="Williams N.M."/>
            <person name="Mcdougal R.L."/>
        </authorList>
    </citation>
    <scope>NUCLEOTIDE SEQUENCE [LARGE SCALE GENOMIC DNA]</scope>
    <source>
        <strain evidence="1">Chile6</strain>
        <strain evidence="2">Chile7</strain>
    </source>
</reference>
<organism evidence="1 3">
    <name type="scientific">Phytophthora kernoviae</name>
    <dbReference type="NCBI Taxonomy" id="325452"/>
    <lineage>
        <taxon>Eukaryota</taxon>
        <taxon>Sar</taxon>
        <taxon>Stramenopiles</taxon>
        <taxon>Oomycota</taxon>
        <taxon>Peronosporomycetes</taxon>
        <taxon>Peronosporales</taxon>
        <taxon>Peronosporaceae</taxon>
        <taxon>Phytophthora</taxon>
    </lineage>
</organism>
<dbReference type="OrthoDB" id="67214at2759"/>
<dbReference type="EMBL" id="MBAD02000427">
    <property type="protein sequence ID" value="RLN67966.1"/>
    <property type="molecule type" value="Genomic_DNA"/>
</dbReference>
<name>A0A3F2RY78_9STRA</name>
<proteinExistence type="predicted"/>
<evidence type="ECO:0000313" key="2">
    <source>
        <dbReference type="EMBL" id="RLN67966.1"/>
    </source>
</evidence>
<evidence type="ECO:0000313" key="4">
    <source>
        <dbReference type="Proteomes" id="UP000284657"/>
    </source>
</evidence>
<dbReference type="Proteomes" id="UP000284657">
    <property type="component" value="Unassembled WGS sequence"/>
</dbReference>
<evidence type="ECO:0000313" key="3">
    <source>
        <dbReference type="Proteomes" id="UP000277300"/>
    </source>
</evidence>
<dbReference type="AlphaFoldDB" id="A0A3F2RY78"/>
<dbReference type="EMBL" id="MBDO02000034">
    <property type="protein sequence ID" value="RLN66576.1"/>
    <property type="molecule type" value="Genomic_DNA"/>
</dbReference>